<keyword evidence="3" id="KW-0677">Repeat</keyword>
<keyword evidence="6" id="KW-0539">Nucleus</keyword>
<dbReference type="GO" id="GO:0000978">
    <property type="term" value="F:RNA polymerase II cis-regulatory region sequence-specific DNA binding"/>
    <property type="evidence" value="ECO:0007669"/>
    <property type="project" value="InterPro"/>
</dbReference>
<feature type="region of interest" description="Disordered" evidence="8">
    <location>
        <begin position="498"/>
        <end position="530"/>
    </location>
</feature>
<feature type="compositionally biased region" description="Polar residues" evidence="8">
    <location>
        <begin position="21"/>
        <end position="32"/>
    </location>
</feature>
<dbReference type="EMBL" id="NAJL01000015">
    <property type="protein sequence ID" value="TKA29285.1"/>
    <property type="molecule type" value="Genomic_DNA"/>
</dbReference>
<dbReference type="GO" id="GO:0000981">
    <property type="term" value="F:DNA-binding transcription factor activity, RNA polymerase II-specific"/>
    <property type="evidence" value="ECO:0007669"/>
    <property type="project" value="InterPro"/>
</dbReference>
<dbReference type="SMART" id="SM00355">
    <property type="entry name" value="ZnF_C2H2"/>
    <property type="match status" value="2"/>
</dbReference>
<feature type="compositionally biased region" description="Low complexity" evidence="8">
    <location>
        <begin position="129"/>
        <end position="138"/>
    </location>
</feature>
<dbReference type="Gene3D" id="3.30.160.60">
    <property type="entry name" value="Classic Zinc Finger"/>
    <property type="match status" value="2"/>
</dbReference>
<dbReference type="Proteomes" id="UP000308549">
    <property type="component" value="Unassembled WGS sequence"/>
</dbReference>
<keyword evidence="5" id="KW-0862">Zinc</keyword>
<reference evidence="10 11" key="1">
    <citation type="submission" date="2017-03" db="EMBL/GenBank/DDBJ databases">
        <title>Genomes of endolithic fungi from Antarctica.</title>
        <authorList>
            <person name="Coleine C."/>
            <person name="Masonjones S."/>
            <person name="Stajich J.E."/>
        </authorList>
    </citation>
    <scope>NUCLEOTIDE SEQUENCE [LARGE SCALE GENOMIC DNA]</scope>
    <source>
        <strain evidence="10 11">CCFEE 6315</strain>
    </source>
</reference>
<accession>A0A4U0U551</accession>
<feature type="compositionally biased region" description="Polar residues" evidence="8">
    <location>
        <begin position="698"/>
        <end position="708"/>
    </location>
</feature>
<dbReference type="InterPro" id="IPR051059">
    <property type="entry name" value="VerF-like"/>
</dbReference>
<comment type="subcellular location">
    <subcellularLocation>
        <location evidence="1">Nucleus</location>
    </subcellularLocation>
</comment>
<comment type="caution">
    <text evidence="10">The sequence shown here is derived from an EMBL/GenBank/DDBJ whole genome shotgun (WGS) entry which is preliminary data.</text>
</comment>
<dbReference type="AlphaFoldDB" id="A0A4U0U551"/>
<sequence>MEPTTAGSPESGDTSPGLVTVDTNDSVITNESVTDEKNAQPQNGSANPPFPPPKTDKPRPHVCGTCGRSFARLEHLKRHERSHTKEKPFECPECTRCFARRDLLLRHQQKLHMTGATSSRPRAGRRESVGGTSVSGSGRVRKNSMANSTAAGSAGAQPQSRRNTIAHVDMNSIPFMDPTVAHMNRLHALGLNPTYPVGMGGVAGPAQFDYRGMPNALGHHGLPHGLPKLDMSAANSSDMSDMMHTAPPMGSFAHQIGFDLDSLFSPGTTVNPAQLHSEGPRSSIPPQFAGLDSFNGQQFAAHDGDDFGWMRNWNMRMNPNNEGNDDAIDESSPSRLSSGDTPDDYSEAMAYSQSAIPIPNGDFSWQAPTHPRHSISGDGTFQLDVLGSGLPLIEGMPDTISPDCLQESTPNANVHADHKLSQQQLQKPPPDPMQGAQHQAPHFFAPSLSNFSSDSPSLSSSSMTGSARQSSVTSASTDSITDATRQALLNSLSQPSVFGHSHRKFSQPSIPSPLSPGAARNSTQGPSLPSTADIRRYVEAFIHFAHPHMPVAHIPTLSFDKAEYSSSIRSSTPQAELNQASIQGGGGCLILAMAAMGALYEYDHPASKELFEAAKRMIGLYLEERRKADMSAAVSGSRGGNGNVQNTPVWLVHAMLLNVIYGHQCGDKTSADIASNHCAALVSLARAADLSQPPHRSGSPSNDEAQAGTNGGDVHMVGNSISEDSKQQGRDVDLHGKWLVWKDQEERKRTLFAIFILSSTLVCAFDQPPTMMNSEMLMELPCDEELWSARTAEEWQERGGRERAERNAIPFTDALSYLLTANQRQGPEYASNAYNSNNPLGALQAGDGASSADFKPSTFGCLVLIHALHNYIWETRSRHQGREWTQQETESMFSHIEPALNAWQAAWKANEHHKLERPNPFGLGPLSADSIPLLDLAFVRLFVNLGRAKEAFWRRDFDAMSEELARGDGIVPQGDGSGDGEGGGDARRKSPSRSPEKNSQRRRSQAQVSNQSASRRERHLRKAAFYAADSMTIACSYNLTYTDMTAHELPVQSAMCFFDCSQVLAEWASTVQERVGRYLGVLGRDRIDYSQVPAIMLLESEDIELFRKITGICESLEAKRFQQENLLAMDMQQMSPGVVMNNMQNGVNLASCGYSSRILRVTAMMLEKAVVWPVTHVVAKALETQAVHTDRRAERSVST</sequence>
<organism evidence="10 11">
    <name type="scientific">Salinomyces thailandicus</name>
    <dbReference type="NCBI Taxonomy" id="706561"/>
    <lineage>
        <taxon>Eukaryota</taxon>
        <taxon>Fungi</taxon>
        <taxon>Dikarya</taxon>
        <taxon>Ascomycota</taxon>
        <taxon>Pezizomycotina</taxon>
        <taxon>Dothideomycetes</taxon>
        <taxon>Dothideomycetidae</taxon>
        <taxon>Mycosphaerellales</taxon>
        <taxon>Teratosphaeriaceae</taxon>
        <taxon>Salinomyces</taxon>
    </lineage>
</organism>
<evidence type="ECO:0000256" key="2">
    <source>
        <dbReference type="ARBA" id="ARBA00022723"/>
    </source>
</evidence>
<evidence type="ECO:0000256" key="4">
    <source>
        <dbReference type="ARBA" id="ARBA00022771"/>
    </source>
</evidence>
<feature type="compositionally biased region" description="Polar residues" evidence="8">
    <location>
        <begin position="144"/>
        <end position="162"/>
    </location>
</feature>
<feature type="region of interest" description="Disordered" evidence="8">
    <location>
        <begin position="397"/>
        <end position="479"/>
    </location>
</feature>
<dbReference type="PANTHER" id="PTHR40626">
    <property type="entry name" value="MIP31509P"/>
    <property type="match status" value="1"/>
</dbReference>
<keyword evidence="2" id="KW-0479">Metal-binding</keyword>
<evidence type="ECO:0000256" key="8">
    <source>
        <dbReference type="SAM" id="MobiDB-lite"/>
    </source>
</evidence>
<keyword evidence="11" id="KW-1185">Reference proteome</keyword>
<evidence type="ECO:0000256" key="6">
    <source>
        <dbReference type="ARBA" id="ARBA00023242"/>
    </source>
</evidence>
<dbReference type="GO" id="GO:0005634">
    <property type="term" value="C:nucleus"/>
    <property type="evidence" value="ECO:0007669"/>
    <property type="project" value="UniProtKB-SubCell"/>
</dbReference>
<feature type="compositionally biased region" description="Polar residues" evidence="8">
    <location>
        <begin position="520"/>
        <end position="530"/>
    </location>
</feature>
<evidence type="ECO:0000256" key="3">
    <source>
        <dbReference type="ARBA" id="ARBA00022737"/>
    </source>
</evidence>
<feature type="domain" description="C2H2-type" evidence="9">
    <location>
        <begin position="61"/>
        <end position="88"/>
    </location>
</feature>
<feature type="region of interest" description="Disordered" evidence="8">
    <location>
        <begin position="318"/>
        <end position="343"/>
    </location>
</feature>
<evidence type="ECO:0000256" key="1">
    <source>
        <dbReference type="ARBA" id="ARBA00004123"/>
    </source>
</evidence>
<feature type="region of interest" description="Disordered" evidence="8">
    <location>
        <begin position="965"/>
        <end position="1017"/>
    </location>
</feature>
<feature type="compositionally biased region" description="Polar residues" evidence="8">
    <location>
        <begin position="331"/>
        <end position="340"/>
    </location>
</feature>
<dbReference type="PROSITE" id="PS50157">
    <property type="entry name" value="ZINC_FINGER_C2H2_2"/>
    <property type="match status" value="2"/>
</dbReference>
<dbReference type="Pfam" id="PF04082">
    <property type="entry name" value="Fungal_trans"/>
    <property type="match status" value="1"/>
</dbReference>
<feature type="compositionally biased region" description="Polar residues" evidence="8">
    <location>
        <begin position="1"/>
        <end position="14"/>
    </location>
</feature>
<dbReference type="FunFam" id="3.30.160.60:FF:000145">
    <property type="entry name" value="Zinc finger protein 574"/>
    <property type="match status" value="1"/>
</dbReference>
<dbReference type="InterPro" id="IPR007219">
    <property type="entry name" value="XnlR_reg_dom"/>
</dbReference>
<evidence type="ECO:0000256" key="5">
    <source>
        <dbReference type="ARBA" id="ARBA00022833"/>
    </source>
</evidence>
<dbReference type="PANTHER" id="PTHR40626:SF13">
    <property type="entry name" value="RESPIRATION FACTOR 2-RELATED"/>
    <property type="match status" value="1"/>
</dbReference>
<dbReference type="InterPro" id="IPR013087">
    <property type="entry name" value="Znf_C2H2_type"/>
</dbReference>
<feature type="compositionally biased region" description="Low complexity" evidence="8">
    <location>
        <begin position="447"/>
        <end position="479"/>
    </location>
</feature>
<feature type="domain" description="C2H2-type" evidence="9">
    <location>
        <begin position="89"/>
        <end position="112"/>
    </location>
</feature>
<dbReference type="CDD" id="cd12148">
    <property type="entry name" value="fungal_TF_MHR"/>
    <property type="match status" value="1"/>
</dbReference>
<feature type="region of interest" description="Disordered" evidence="8">
    <location>
        <begin position="1"/>
        <end position="65"/>
    </location>
</feature>
<dbReference type="FunFam" id="3.30.160.60:FF:000576">
    <property type="entry name" value="C2H2 transcription factor (AmdX)"/>
    <property type="match status" value="1"/>
</dbReference>
<feature type="region of interest" description="Disordered" evidence="8">
    <location>
        <begin position="111"/>
        <end position="162"/>
    </location>
</feature>
<dbReference type="GO" id="GO:0008270">
    <property type="term" value="F:zinc ion binding"/>
    <property type="evidence" value="ECO:0007669"/>
    <property type="project" value="UniProtKB-KW"/>
</dbReference>
<keyword evidence="4 7" id="KW-0863">Zinc-finger</keyword>
<proteinExistence type="predicted"/>
<dbReference type="OrthoDB" id="6077919at2759"/>
<evidence type="ECO:0000313" key="11">
    <source>
        <dbReference type="Proteomes" id="UP000308549"/>
    </source>
</evidence>
<evidence type="ECO:0000313" key="10">
    <source>
        <dbReference type="EMBL" id="TKA29285.1"/>
    </source>
</evidence>
<evidence type="ECO:0000256" key="7">
    <source>
        <dbReference type="PROSITE-ProRule" id="PRU00042"/>
    </source>
</evidence>
<dbReference type="PROSITE" id="PS00028">
    <property type="entry name" value="ZINC_FINGER_C2H2_1"/>
    <property type="match status" value="2"/>
</dbReference>
<evidence type="ECO:0000259" key="9">
    <source>
        <dbReference type="PROSITE" id="PS50157"/>
    </source>
</evidence>
<feature type="compositionally biased region" description="Basic and acidic residues" evidence="8">
    <location>
        <begin position="984"/>
        <end position="999"/>
    </location>
</feature>
<dbReference type="InterPro" id="IPR036236">
    <property type="entry name" value="Znf_C2H2_sf"/>
</dbReference>
<dbReference type="GO" id="GO:0006351">
    <property type="term" value="P:DNA-templated transcription"/>
    <property type="evidence" value="ECO:0007669"/>
    <property type="project" value="InterPro"/>
</dbReference>
<dbReference type="Pfam" id="PF00096">
    <property type="entry name" value="zf-C2H2"/>
    <property type="match status" value="2"/>
</dbReference>
<dbReference type="GO" id="GO:0000785">
    <property type="term" value="C:chromatin"/>
    <property type="evidence" value="ECO:0007669"/>
    <property type="project" value="TreeGrafter"/>
</dbReference>
<feature type="region of interest" description="Disordered" evidence="8">
    <location>
        <begin position="690"/>
        <end position="718"/>
    </location>
</feature>
<gene>
    <name evidence="10" type="ORF">B0A50_03795</name>
</gene>
<protein>
    <recommendedName>
        <fullName evidence="9">C2H2-type domain-containing protein</fullName>
    </recommendedName>
</protein>
<dbReference type="SUPFAM" id="SSF57667">
    <property type="entry name" value="beta-beta-alpha zinc fingers"/>
    <property type="match status" value="1"/>
</dbReference>
<name>A0A4U0U551_9PEZI</name>